<dbReference type="Proteomes" id="UP001367508">
    <property type="component" value="Unassembled WGS sequence"/>
</dbReference>
<gene>
    <name evidence="1" type="ORF">VNO77_02132</name>
</gene>
<comment type="caution">
    <text evidence="1">The sequence shown here is derived from an EMBL/GenBank/DDBJ whole genome shotgun (WGS) entry which is preliminary data.</text>
</comment>
<reference evidence="1 2" key="1">
    <citation type="submission" date="2024-01" db="EMBL/GenBank/DDBJ databases">
        <title>The genomes of 5 underutilized Papilionoideae crops provide insights into root nodulation and disease resistanc.</title>
        <authorList>
            <person name="Jiang F."/>
        </authorList>
    </citation>
    <scope>NUCLEOTIDE SEQUENCE [LARGE SCALE GENOMIC DNA]</scope>
    <source>
        <strain evidence="1">LVBAO_FW01</strain>
        <tissue evidence="1">Leaves</tissue>
    </source>
</reference>
<evidence type="ECO:0000313" key="2">
    <source>
        <dbReference type="Proteomes" id="UP001367508"/>
    </source>
</evidence>
<name>A0AAN9RB00_CANGL</name>
<protein>
    <submittedName>
        <fullName evidence="1">Uncharacterized protein</fullName>
    </submittedName>
</protein>
<accession>A0AAN9RB00</accession>
<dbReference type="EMBL" id="JAYMYQ010000001">
    <property type="protein sequence ID" value="KAK7360153.1"/>
    <property type="molecule type" value="Genomic_DNA"/>
</dbReference>
<dbReference type="AlphaFoldDB" id="A0AAN9RB00"/>
<proteinExistence type="predicted"/>
<keyword evidence="2" id="KW-1185">Reference proteome</keyword>
<evidence type="ECO:0000313" key="1">
    <source>
        <dbReference type="EMBL" id="KAK7360153.1"/>
    </source>
</evidence>
<sequence length="172" mass="19206">MQREDSFNGSDNYIYREGSFRNDITSPPQRGVPKVIYTCHPHLNLTLNEDAVNHPTKASVQISIFSSFSKFFVFKVYIIQRSGFGTTLYIFEAIVGRVEVSLHTKSSLHPNTEMERANAENKKCSTAPLISINEDNSGLELDKVLLASDQAKPIKTNGSKLSATAKPMNQYC</sequence>
<organism evidence="1 2">
    <name type="scientific">Canavalia gladiata</name>
    <name type="common">Sword bean</name>
    <name type="synonym">Dolichos gladiatus</name>
    <dbReference type="NCBI Taxonomy" id="3824"/>
    <lineage>
        <taxon>Eukaryota</taxon>
        <taxon>Viridiplantae</taxon>
        <taxon>Streptophyta</taxon>
        <taxon>Embryophyta</taxon>
        <taxon>Tracheophyta</taxon>
        <taxon>Spermatophyta</taxon>
        <taxon>Magnoliopsida</taxon>
        <taxon>eudicotyledons</taxon>
        <taxon>Gunneridae</taxon>
        <taxon>Pentapetalae</taxon>
        <taxon>rosids</taxon>
        <taxon>fabids</taxon>
        <taxon>Fabales</taxon>
        <taxon>Fabaceae</taxon>
        <taxon>Papilionoideae</taxon>
        <taxon>50 kb inversion clade</taxon>
        <taxon>NPAAA clade</taxon>
        <taxon>indigoferoid/millettioid clade</taxon>
        <taxon>Phaseoleae</taxon>
        <taxon>Canavalia</taxon>
    </lineage>
</organism>